<feature type="compositionally biased region" description="Basic residues" evidence="2">
    <location>
        <begin position="9"/>
        <end position="20"/>
    </location>
</feature>
<dbReference type="GO" id="GO:0005975">
    <property type="term" value="P:carbohydrate metabolic process"/>
    <property type="evidence" value="ECO:0007669"/>
    <property type="project" value="InterPro"/>
</dbReference>
<dbReference type="InterPro" id="IPR017853">
    <property type="entry name" value="GH"/>
</dbReference>
<sequence length="151" mass="16940">VARTQNHSRPLHRSSAKARCRQCSCRCSFPSPSPSSSPPRPLLRGTPPRSPAMTSPRGSSSAQAPRPTRWKARPQRMEGGPASGTPSPIKVTRLTDPRQMFQQISTITTREDVKLMHKMGLDAYRFSISWPRLIPGRYQCTTNFEHNTLPF</sequence>
<dbReference type="Gramene" id="AET5Gv20687900.22">
    <property type="protein sequence ID" value="AET5Gv20687900.22"/>
    <property type="gene ID" value="AET5Gv20687900"/>
</dbReference>
<feature type="compositionally biased region" description="Pro residues" evidence="2">
    <location>
        <begin position="31"/>
        <end position="41"/>
    </location>
</feature>
<reference evidence="4" key="2">
    <citation type="journal article" date="2017" name="Nat. Plants">
        <title>The Aegilops tauschii genome reveals multiple impacts of transposons.</title>
        <authorList>
            <person name="Zhao G."/>
            <person name="Zou C."/>
            <person name="Li K."/>
            <person name="Wang K."/>
            <person name="Li T."/>
            <person name="Gao L."/>
            <person name="Zhang X."/>
            <person name="Wang H."/>
            <person name="Yang Z."/>
            <person name="Liu X."/>
            <person name="Jiang W."/>
            <person name="Mao L."/>
            <person name="Kong X."/>
            <person name="Jiao Y."/>
            <person name="Jia J."/>
        </authorList>
    </citation>
    <scope>NUCLEOTIDE SEQUENCE [LARGE SCALE GENOMIC DNA]</scope>
    <source>
        <strain evidence="4">cv. AL8/78</strain>
    </source>
</reference>
<protein>
    <submittedName>
        <fullName evidence="3">Uncharacterized protein</fullName>
    </submittedName>
</protein>
<reference evidence="3" key="5">
    <citation type="journal article" date="2021" name="G3 (Bethesda)">
        <title>Aegilops tauschii genome assembly Aet v5.0 features greater sequence contiguity and improved annotation.</title>
        <authorList>
            <person name="Wang L."/>
            <person name="Zhu T."/>
            <person name="Rodriguez J.C."/>
            <person name="Deal K.R."/>
            <person name="Dubcovsky J."/>
            <person name="McGuire P.E."/>
            <person name="Lux T."/>
            <person name="Spannagl M."/>
            <person name="Mayer K.F.X."/>
            <person name="Baldrich P."/>
            <person name="Meyers B.C."/>
            <person name="Huo N."/>
            <person name="Gu Y.Q."/>
            <person name="Zhou H."/>
            <person name="Devos K.M."/>
            <person name="Bennetzen J.L."/>
            <person name="Unver T."/>
            <person name="Budak H."/>
            <person name="Gulick P.J."/>
            <person name="Galiba G."/>
            <person name="Kalapos B."/>
            <person name="Nelson D.R."/>
            <person name="Li P."/>
            <person name="You F.M."/>
            <person name="Luo M.C."/>
            <person name="Dvorak J."/>
        </authorList>
    </citation>
    <scope>NUCLEOTIDE SEQUENCE [LARGE SCALE GENOMIC DNA]</scope>
    <source>
        <strain evidence="3">cv. AL8/78</strain>
    </source>
</reference>
<dbReference type="Gene3D" id="3.20.20.80">
    <property type="entry name" value="Glycosidases"/>
    <property type="match status" value="1"/>
</dbReference>
<dbReference type="Pfam" id="PF00232">
    <property type="entry name" value="Glyco_hydro_1"/>
    <property type="match status" value="1"/>
</dbReference>
<feature type="compositionally biased region" description="Polar residues" evidence="2">
    <location>
        <begin position="52"/>
        <end position="63"/>
    </location>
</feature>
<dbReference type="AlphaFoldDB" id="A0A453LA79"/>
<reference evidence="3" key="4">
    <citation type="submission" date="2019-03" db="UniProtKB">
        <authorList>
            <consortium name="EnsemblPlants"/>
        </authorList>
    </citation>
    <scope>IDENTIFICATION</scope>
</reference>
<evidence type="ECO:0000313" key="3">
    <source>
        <dbReference type="EnsemblPlants" id="AET5Gv20687900.22"/>
    </source>
</evidence>
<evidence type="ECO:0000256" key="2">
    <source>
        <dbReference type="SAM" id="MobiDB-lite"/>
    </source>
</evidence>
<evidence type="ECO:0000256" key="1">
    <source>
        <dbReference type="ARBA" id="ARBA00010838"/>
    </source>
</evidence>
<reference evidence="3" key="3">
    <citation type="journal article" date="2017" name="Nature">
        <title>Genome sequence of the progenitor of the wheat D genome Aegilops tauschii.</title>
        <authorList>
            <person name="Luo M.C."/>
            <person name="Gu Y.Q."/>
            <person name="Puiu D."/>
            <person name="Wang H."/>
            <person name="Twardziok S.O."/>
            <person name="Deal K.R."/>
            <person name="Huo N."/>
            <person name="Zhu T."/>
            <person name="Wang L."/>
            <person name="Wang Y."/>
            <person name="McGuire P.E."/>
            <person name="Liu S."/>
            <person name="Long H."/>
            <person name="Ramasamy R.K."/>
            <person name="Rodriguez J.C."/>
            <person name="Van S.L."/>
            <person name="Yuan L."/>
            <person name="Wang Z."/>
            <person name="Xia Z."/>
            <person name="Xiao L."/>
            <person name="Anderson O.D."/>
            <person name="Ouyang S."/>
            <person name="Liang Y."/>
            <person name="Zimin A.V."/>
            <person name="Pertea G."/>
            <person name="Qi P."/>
            <person name="Bennetzen J.L."/>
            <person name="Dai X."/>
            <person name="Dawson M.W."/>
            <person name="Muller H.G."/>
            <person name="Kugler K."/>
            <person name="Rivarola-Duarte L."/>
            <person name="Spannagl M."/>
            <person name="Mayer K.F.X."/>
            <person name="Lu F.H."/>
            <person name="Bevan M.W."/>
            <person name="Leroy P."/>
            <person name="Li P."/>
            <person name="You F.M."/>
            <person name="Sun Q."/>
            <person name="Liu Z."/>
            <person name="Lyons E."/>
            <person name="Wicker T."/>
            <person name="Salzberg S.L."/>
            <person name="Devos K.M."/>
            <person name="Dvorak J."/>
        </authorList>
    </citation>
    <scope>NUCLEOTIDE SEQUENCE [LARGE SCALE GENOMIC DNA]</scope>
    <source>
        <strain evidence="3">cv. AL8/78</strain>
    </source>
</reference>
<dbReference type="SUPFAM" id="SSF51445">
    <property type="entry name" value="(Trans)glycosidases"/>
    <property type="match status" value="1"/>
</dbReference>
<dbReference type="Proteomes" id="UP000015105">
    <property type="component" value="Chromosome 5D"/>
</dbReference>
<organism evidence="3 4">
    <name type="scientific">Aegilops tauschii subsp. strangulata</name>
    <name type="common">Goatgrass</name>
    <dbReference type="NCBI Taxonomy" id="200361"/>
    <lineage>
        <taxon>Eukaryota</taxon>
        <taxon>Viridiplantae</taxon>
        <taxon>Streptophyta</taxon>
        <taxon>Embryophyta</taxon>
        <taxon>Tracheophyta</taxon>
        <taxon>Spermatophyta</taxon>
        <taxon>Magnoliopsida</taxon>
        <taxon>Liliopsida</taxon>
        <taxon>Poales</taxon>
        <taxon>Poaceae</taxon>
        <taxon>BOP clade</taxon>
        <taxon>Pooideae</taxon>
        <taxon>Triticodae</taxon>
        <taxon>Triticeae</taxon>
        <taxon>Triticinae</taxon>
        <taxon>Aegilops</taxon>
    </lineage>
</organism>
<feature type="region of interest" description="Disordered" evidence="2">
    <location>
        <begin position="1"/>
        <end position="91"/>
    </location>
</feature>
<dbReference type="EnsemblPlants" id="AET5Gv20687900.22">
    <property type="protein sequence ID" value="AET5Gv20687900.22"/>
    <property type="gene ID" value="AET5Gv20687900"/>
</dbReference>
<evidence type="ECO:0000313" key="4">
    <source>
        <dbReference type="Proteomes" id="UP000015105"/>
    </source>
</evidence>
<keyword evidence="4" id="KW-1185">Reference proteome</keyword>
<proteinExistence type="inferred from homology"/>
<reference evidence="4" key="1">
    <citation type="journal article" date="2014" name="Science">
        <title>Ancient hybridizations among the ancestral genomes of bread wheat.</title>
        <authorList>
            <consortium name="International Wheat Genome Sequencing Consortium,"/>
            <person name="Marcussen T."/>
            <person name="Sandve S.R."/>
            <person name="Heier L."/>
            <person name="Spannagl M."/>
            <person name="Pfeifer M."/>
            <person name="Jakobsen K.S."/>
            <person name="Wulff B.B."/>
            <person name="Steuernagel B."/>
            <person name="Mayer K.F."/>
            <person name="Olsen O.A."/>
        </authorList>
    </citation>
    <scope>NUCLEOTIDE SEQUENCE [LARGE SCALE GENOMIC DNA]</scope>
    <source>
        <strain evidence="4">cv. AL8/78</strain>
    </source>
</reference>
<accession>A0A453LA79</accession>
<comment type="similarity">
    <text evidence="1">Belongs to the glycosyl hydrolase 1 family.</text>
</comment>
<name>A0A453LA79_AEGTS</name>
<dbReference type="InterPro" id="IPR001360">
    <property type="entry name" value="Glyco_hydro_1"/>
</dbReference>
<dbReference type="GO" id="GO:0008422">
    <property type="term" value="F:beta-glucosidase activity"/>
    <property type="evidence" value="ECO:0007669"/>
    <property type="project" value="UniProtKB-ARBA"/>
</dbReference>